<dbReference type="RefSeq" id="WP_011992026.1">
    <property type="nucleotide sequence ID" value="NC_009715.2"/>
</dbReference>
<evidence type="ECO:0000313" key="1">
    <source>
        <dbReference type="EMBL" id="EAU00777.1"/>
    </source>
</evidence>
<dbReference type="PANTHER" id="PTHR37841:SF1">
    <property type="entry name" value="DUF3298 DOMAIN-CONTAINING PROTEIN"/>
    <property type="match status" value="1"/>
</dbReference>
<dbReference type="KEGG" id="ccv:CCV52592_0521"/>
<organism evidence="1 2">
    <name type="scientific">Campylobacter curvus (strain 525.92)</name>
    <dbReference type="NCBI Taxonomy" id="360105"/>
    <lineage>
        <taxon>Bacteria</taxon>
        <taxon>Pseudomonadati</taxon>
        <taxon>Campylobacterota</taxon>
        <taxon>Epsilonproteobacteria</taxon>
        <taxon>Campylobacterales</taxon>
        <taxon>Campylobacteraceae</taxon>
        <taxon>Campylobacter</taxon>
    </lineage>
</organism>
<protein>
    <submittedName>
        <fullName evidence="1">WG beta repeat domain-containing protein</fullName>
    </submittedName>
</protein>
<accession>A7GXA9</accession>
<keyword evidence="2" id="KW-1185">Reference proteome</keyword>
<gene>
    <name evidence="1" type="ORF">CCV52592_0521</name>
</gene>
<reference evidence="1" key="1">
    <citation type="submission" date="2016-07" db="EMBL/GenBank/DDBJ databases">
        <title>Comparative genomics of the Campylobacter concisus group.</title>
        <authorList>
            <person name="Miller W.G."/>
            <person name="Yee E."/>
            <person name="Chapman M.H."/>
            <person name="Huynh S."/>
            <person name="Bono J.L."/>
            <person name="On S.L.W."/>
            <person name="StLeger J."/>
            <person name="Foster G."/>
            <person name="Parker C.T."/>
        </authorList>
    </citation>
    <scope>NUCLEOTIDE SEQUENCE</scope>
    <source>
        <strain evidence="1">525.92</strain>
    </source>
</reference>
<dbReference type="SUPFAM" id="SSF69360">
    <property type="entry name" value="Cell wall binding repeat"/>
    <property type="match status" value="1"/>
</dbReference>
<proteinExistence type="predicted"/>
<dbReference type="PANTHER" id="PTHR37841">
    <property type="entry name" value="GLR2918 PROTEIN"/>
    <property type="match status" value="1"/>
</dbReference>
<dbReference type="AlphaFoldDB" id="A7GXA9"/>
<dbReference type="EMBL" id="CP000767">
    <property type="protein sequence ID" value="EAU00777.1"/>
    <property type="molecule type" value="Genomic_DNA"/>
</dbReference>
<dbReference type="OrthoDB" id="5380961at2"/>
<dbReference type="Pfam" id="PF14903">
    <property type="entry name" value="WG_beta_rep"/>
    <property type="match status" value="9"/>
</dbReference>
<dbReference type="Proteomes" id="UP000006380">
    <property type="component" value="Chromosome"/>
</dbReference>
<dbReference type="HOGENOM" id="CLU_030408_1_0_7"/>
<dbReference type="InterPro" id="IPR032774">
    <property type="entry name" value="WG_beta_rep"/>
</dbReference>
<evidence type="ECO:0000313" key="2">
    <source>
        <dbReference type="Proteomes" id="UP000006380"/>
    </source>
</evidence>
<sequence>MQLIENNGKFGFADESGRVVIEPKFDYATKFMRGRAYARLGERIFTVDASGVQREVLSFKAADDFHEGLAAVKSGGKCGFIDKSGKFRVRPKFDFAASFCEGLARVACKGRRFFIDKAGELVIPPKFNKVGDFHDGLAKFMDKSSRKWGFIDKNGDVLIEPKFSEVGDFSEGFATAKLQKWGYINTKGEEAIPFMYDGAGLRSQGLMAVKVGEKWGFIDENNSIVVPPIYLAVDIFRRGIAQVIRREQAEIYPQYAFIDTNGKLIVPFGKYQTLSGFYDEFTAVQDQEYISSFIDSSGNVALPQVFDAAHHFCEGLAFVSQGEEWDDKWGVIDKSANLVIPPFFYRPYSDFSEGLALVRLEREYILFFIDKNGEPMLKPR</sequence>
<dbReference type="STRING" id="360105.CCV52592_0521"/>
<name>A7GXA9_CAMC5</name>